<dbReference type="AlphaFoldDB" id="A0A9X9WNN6"/>
<gene>
    <name evidence="1" type="ORF">GXW75_22015</name>
</gene>
<name>A0A9X9WNN6_9PROT</name>
<proteinExistence type="predicted"/>
<dbReference type="EMBL" id="JAAEDK010000071">
    <property type="protein sequence ID" value="MBR0661946.1"/>
    <property type="molecule type" value="Genomic_DNA"/>
</dbReference>
<comment type="caution">
    <text evidence="1">The sequence shown here is derived from an EMBL/GenBank/DDBJ whole genome shotgun (WGS) entry which is preliminary data.</text>
</comment>
<reference evidence="1" key="1">
    <citation type="submission" date="2020-01" db="EMBL/GenBank/DDBJ databases">
        <authorList>
            <person name="Rat A."/>
        </authorList>
    </citation>
    <scope>NUCLEOTIDE SEQUENCE</scope>
    <source>
        <strain evidence="1">LMG 31161</strain>
    </source>
</reference>
<dbReference type="RefSeq" id="WP_168044187.1">
    <property type="nucleotide sequence ID" value="NZ_JAAEDK010000071.1"/>
</dbReference>
<protein>
    <submittedName>
        <fullName evidence="1">Uncharacterized protein</fullName>
    </submittedName>
</protein>
<organism evidence="1 2">
    <name type="scientific">Neoroseomonas oryzicola</name>
    <dbReference type="NCBI Taxonomy" id="535904"/>
    <lineage>
        <taxon>Bacteria</taxon>
        <taxon>Pseudomonadati</taxon>
        <taxon>Pseudomonadota</taxon>
        <taxon>Alphaproteobacteria</taxon>
        <taxon>Acetobacterales</taxon>
        <taxon>Acetobacteraceae</taxon>
        <taxon>Neoroseomonas</taxon>
    </lineage>
</organism>
<reference evidence="1" key="2">
    <citation type="journal article" date="2021" name="Syst. Appl. Microbiol.">
        <title>Roseomonas hellenica sp. nov., isolated from roots of wild-growing Alkanna tinctoria.</title>
        <authorList>
            <person name="Rat A."/>
            <person name="Naranjo H.D."/>
            <person name="Lebbe L."/>
            <person name="Cnockaert M."/>
            <person name="Krigas N."/>
            <person name="Grigoriadou K."/>
            <person name="Maloupa E."/>
            <person name="Willems A."/>
        </authorList>
    </citation>
    <scope>NUCLEOTIDE SEQUENCE</scope>
    <source>
        <strain evidence="1">LMG 31161</strain>
    </source>
</reference>
<sequence>MIGHLPARCVDPTQTGQCRERLIMPSAIPTPNKISTVGIGLRSVLASISPPAALTRDFTSAVVLANLAFASPTASEKCWAGALRLLLQQRADGFRQTGNVLPERGQIRRDVFGCAFGTLGHGNLPP</sequence>
<accession>A0A9X9WNN6</accession>
<dbReference type="Proteomes" id="UP001138708">
    <property type="component" value="Unassembled WGS sequence"/>
</dbReference>
<evidence type="ECO:0000313" key="2">
    <source>
        <dbReference type="Proteomes" id="UP001138708"/>
    </source>
</evidence>
<evidence type="ECO:0000313" key="1">
    <source>
        <dbReference type="EMBL" id="MBR0661946.1"/>
    </source>
</evidence>